<gene>
    <name evidence="7" type="ORF">H4C47_15205</name>
</gene>
<feature type="transmembrane region" description="Helical" evidence="5">
    <location>
        <begin position="102"/>
        <end position="125"/>
    </location>
</feature>
<dbReference type="InterPro" id="IPR011701">
    <property type="entry name" value="MFS"/>
</dbReference>
<comment type="subcellular location">
    <subcellularLocation>
        <location evidence="1">Membrane</location>
        <topology evidence="1">Multi-pass membrane protein</topology>
    </subcellularLocation>
</comment>
<feature type="transmembrane region" description="Helical" evidence="5">
    <location>
        <begin position="262"/>
        <end position="282"/>
    </location>
</feature>
<feature type="transmembrane region" description="Helical" evidence="5">
    <location>
        <begin position="326"/>
        <end position="344"/>
    </location>
</feature>
<comment type="caution">
    <text evidence="7">The sequence shown here is derived from an EMBL/GenBank/DDBJ whole genome shotgun (WGS) entry which is preliminary data.</text>
</comment>
<feature type="transmembrane region" description="Helical" evidence="5">
    <location>
        <begin position="69"/>
        <end position="90"/>
    </location>
</feature>
<accession>A0A7W2L230</accession>
<dbReference type="InterPro" id="IPR036259">
    <property type="entry name" value="MFS_trans_sf"/>
</dbReference>
<keyword evidence="3 5" id="KW-1133">Transmembrane helix</keyword>
<evidence type="ECO:0000256" key="4">
    <source>
        <dbReference type="ARBA" id="ARBA00023136"/>
    </source>
</evidence>
<reference evidence="7 8" key="1">
    <citation type="submission" date="2020-07" db="EMBL/GenBank/DDBJ databases">
        <title>Diversity of carbapenemase encoding genes among Pseudomonas putida group clinical isolates in a tertiary Brazilian hospital.</title>
        <authorList>
            <person name="Alberto-Lei F."/>
            <person name="Nodari C.S."/>
            <person name="Streling A.P."/>
            <person name="Paulino J.T."/>
            <person name="Bessa-Neto F.O."/>
            <person name="Cayo R."/>
            <person name="Gales A.C."/>
        </authorList>
    </citation>
    <scope>NUCLEOTIDE SEQUENCE [LARGE SCALE GENOMIC DNA]</scope>
    <source>
        <strain evidence="7 8">12464</strain>
    </source>
</reference>
<dbReference type="GO" id="GO:0005886">
    <property type="term" value="C:plasma membrane"/>
    <property type="evidence" value="ECO:0007669"/>
    <property type="project" value="TreeGrafter"/>
</dbReference>
<dbReference type="AlphaFoldDB" id="A0A7W2L230"/>
<sequence length="446" mass="47028">MTTVPLDPGSSASNAPLSVIDRAPVNSRHRLFVMLIALAVFFDFFDLMLSGSVTAALLSSGWSTRELNVVFLSATGLGGVISNLVAGALADRFGRLRVLRGALLLLGLGTLACAAAPTMELLIVARFVASLGMAAVPAVGLTLMVELLPVAVRGRWTGISGVISTSSLFAAALAGYLLLPWGGWHWMFIIPGTGCIVLYFLTAVLPESPRWLATRGRHEAARQALSQMRVEQDGPILASDTSARPSGAPVERLFTRALARPLVLGVLLAVCFNVATTGFLTWLPTLLLERHLSISNTLAYNLMMSLGIPIGGLARTLFADRISRKAGIIGAAIVALLLAAVFPFTDGHTLIGVGFLLQVALGVLSSMIMGLYLPELYPTNVRARATALSMATVRLLLVFLPFLLLTLLNAAGVVGVMAVVGICLLVIVFAMLTLGIETSGKSLDRS</sequence>
<feature type="transmembrane region" description="Helical" evidence="5">
    <location>
        <begin position="410"/>
        <end position="436"/>
    </location>
</feature>
<dbReference type="EMBL" id="JACGDG010000012">
    <property type="protein sequence ID" value="MBA6117079.1"/>
    <property type="molecule type" value="Genomic_DNA"/>
</dbReference>
<dbReference type="GO" id="GO:0046943">
    <property type="term" value="F:carboxylic acid transmembrane transporter activity"/>
    <property type="evidence" value="ECO:0007669"/>
    <property type="project" value="TreeGrafter"/>
</dbReference>
<feature type="transmembrane region" description="Helical" evidence="5">
    <location>
        <begin position="294"/>
        <end position="314"/>
    </location>
</feature>
<proteinExistence type="predicted"/>
<dbReference type="PROSITE" id="PS50850">
    <property type="entry name" value="MFS"/>
    <property type="match status" value="1"/>
</dbReference>
<dbReference type="Pfam" id="PF07690">
    <property type="entry name" value="MFS_1"/>
    <property type="match status" value="1"/>
</dbReference>
<dbReference type="Gene3D" id="1.20.1250.20">
    <property type="entry name" value="MFS general substrate transporter like domains"/>
    <property type="match status" value="1"/>
</dbReference>
<evidence type="ECO:0000313" key="7">
    <source>
        <dbReference type="EMBL" id="MBA6117079.1"/>
    </source>
</evidence>
<keyword evidence="4 5" id="KW-0472">Membrane</keyword>
<feature type="transmembrane region" description="Helical" evidence="5">
    <location>
        <begin position="159"/>
        <end position="178"/>
    </location>
</feature>
<dbReference type="SUPFAM" id="SSF103473">
    <property type="entry name" value="MFS general substrate transporter"/>
    <property type="match status" value="1"/>
</dbReference>
<organism evidence="7 8">
    <name type="scientific">Pseudomonas putida</name>
    <name type="common">Arthrobacter siderocapsulatus</name>
    <dbReference type="NCBI Taxonomy" id="303"/>
    <lineage>
        <taxon>Bacteria</taxon>
        <taxon>Pseudomonadati</taxon>
        <taxon>Pseudomonadota</taxon>
        <taxon>Gammaproteobacteria</taxon>
        <taxon>Pseudomonadales</taxon>
        <taxon>Pseudomonadaceae</taxon>
        <taxon>Pseudomonas</taxon>
    </lineage>
</organism>
<evidence type="ECO:0000259" key="6">
    <source>
        <dbReference type="PROSITE" id="PS50850"/>
    </source>
</evidence>
<evidence type="ECO:0000256" key="5">
    <source>
        <dbReference type="SAM" id="Phobius"/>
    </source>
</evidence>
<evidence type="ECO:0000313" key="8">
    <source>
        <dbReference type="Proteomes" id="UP000553948"/>
    </source>
</evidence>
<feature type="transmembrane region" description="Helical" evidence="5">
    <location>
        <begin position="385"/>
        <end position="404"/>
    </location>
</feature>
<dbReference type="RefSeq" id="WP_082422850.1">
    <property type="nucleotide sequence ID" value="NZ_CP060529.1"/>
</dbReference>
<dbReference type="Proteomes" id="UP000553948">
    <property type="component" value="Unassembled WGS sequence"/>
</dbReference>
<evidence type="ECO:0000256" key="3">
    <source>
        <dbReference type="ARBA" id="ARBA00022989"/>
    </source>
</evidence>
<dbReference type="PANTHER" id="PTHR23508:SF10">
    <property type="entry name" value="CARBOXYLIC ACID TRANSPORTER PROTEIN HOMOLOG"/>
    <property type="match status" value="1"/>
</dbReference>
<evidence type="ECO:0000256" key="1">
    <source>
        <dbReference type="ARBA" id="ARBA00004141"/>
    </source>
</evidence>
<feature type="transmembrane region" description="Helical" evidence="5">
    <location>
        <begin position="131"/>
        <end position="152"/>
    </location>
</feature>
<keyword evidence="2 5" id="KW-0812">Transmembrane</keyword>
<dbReference type="PANTHER" id="PTHR23508">
    <property type="entry name" value="CARBOXYLIC ACID TRANSPORTER PROTEIN HOMOLOG"/>
    <property type="match status" value="1"/>
</dbReference>
<feature type="transmembrane region" description="Helical" evidence="5">
    <location>
        <begin position="31"/>
        <end position="49"/>
    </location>
</feature>
<feature type="domain" description="Major facilitator superfamily (MFS) profile" evidence="6">
    <location>
        <begin position="32"/>
        <end position="439"/>
    </location>
</feature>
<feature type="transmembrane region" description="Helical" evidence="5">
    <location>
        <begin position="350"/>
        <end position="373"/>
    </location>
</feature>
<feature type="transmembrane region" description="Helical" evidence="5">
    <location>
        <begin position="184"/>
        <end position="205"/>
    </location>
</feature>
<protein>
    <submittedName>
        <fullName evidence="7">MFS transporter</fullName>
    </submittedName>
</protein>
<dbReference type="InterPro" id="IPR020846">
    <property type="entry name" value="MFS_dom"/>
</dbReference>
<evidence type="ECO:0000256" key="2">
    <source>
        <dbReference type="ARBA" id="ARBA00022692"/>
    </source>
</evidence>
<name>A0A7W2L230_PSEPU</name>